<dbReference type="KEGG" id="rpe:RPE_4009"/>
<dbReference type="EMBL" id="CP000463">
    <property type="protein sequence ID" value="ABJ07935.1"/>
    <property type="molecule type" value="Genomic_DNA"/>
</dbReference>
<reference evidence="1" key="1">
    <citation type="submission" date="2006-09" db="EMBL/GenBank/DDBJ databases">
        <title>Complete sequence of Rhodopseudomonas palustris BisA53.</title>
        <authorList>
            <consortium name="US DOE Joint Genome Institute"/>
            <person name="Copeland A."/>
            <person name="Lucas S."/>
            <person name="Lapidus A."/>
            <person name="Barry K."/>
            <person name="Detter J.C."/>
            <person name="Glavina del Rio T."/>
            <person name="Hammon N."/>
            <person name="Israni S."/>
            <person name="Dalin E."/>
            <person name="Tice H."/>
            <person name="Pitluck S."/>
            <person name="Chain P."/>
            <person name="Malfatti S."/>
            <person name="Shin M."/>
            <person name="Vergez L."/>
            <person name="Schmutz J."/>
            <person name="Larimer F."/>
            <person name="Land M."/>
            <person name="Hauser L."/>
            <person name="Pelletier D.A."/>
            <person name="Kyrpides N."/>
            <person name="Kim E."/>
            <person name="Harwood C.S."/>
            <person name="Oda Y."/>
            <person name="Richardson P."/>
        </authorList>
    </citation>
    <scope>NUCLEOTIDE SEQUENCE [LARGE SCALE GENOMIC DNA]</scope>
    <source>
        <strain evidence="1">BisA53</strain>
    </source>
</reference>
<gene>
    <name evidence="1" type="ordered locus">RPE_4009</name>
</gene>
<name>Q07JE9_RHOP5</name>
<proteinExistence type="predicted"/>
<evidence type="ECO:0000313" key="1">
    <source>
        <dbReference type="EMBL" id="ABJ07935.1"/>
    </source>
</evidence>
<dbReference type="HOGENOM" id="CLU_2603737_0_0_5"/>
<organism evidence="1">
    <name type="scientific">Rhodopseudomonas palustris (strain BisA53)</name>
    <dbReference type="NCBI Taxonomy" id="316055"/>
    <lineage>
        <taxon>Bacteria</taxon>
        <taxon>Pseudomonadati</taxon>
        <taxon>Pseudomonadota</taxon>
        <taxon>Alphaproteobacteria</taxon>
        <taxon>Hyphomicrobiales</taxon>
        <taxon>Nitrobacteraceae</taxon>
        <taxon>Rhodopseudomonas</taxon>
    </lineage>
</organism>
<accession>Q07JE9</accession>
<dbReference type="AlphaFoldDB" id="Q07JE9"/>
<protein>
    <submittedName>
        <fullName evidence="1">Uncharacterized protein</fullName>
    </submittedName>
</protein>
<sequence length="79" mass="9454">MRLAARHRRIAYPFFSHCRFDDRILYRRHLCRVYRVARDEAGELRIGYSAHWREENDNPALASFLKLLGEHYPLPLKAA</sequence>